<feature type="chain" id="PRO_5024379444" evidence="2">
    <location>
        <begin position="22"/>
        <end position="94"/>
    </location>
</feature>
<feature type="signal peptide" evidence="2">
    <location>
        <begin position="1"/>
        <end position="21"/>
    </location>
</feature>
<evidence type="ECO:0000313" key="3">
    <source>
        <dbReference type="EMBL" id="TLV03771.1"/>
    </source>
</evidence>
<sequence length="94" mass="10505">MKNLKALILLAFLTFTAPVFAQTTPAQTDKDKTAATKLKSDGTPDKRYSENKKLKKDGTPDKRYSENKNLKKDGTPDKRYKSNKADTTAAKPKK</sequence>
<organism evidence="3 4">
    <name type="scientific">Dyadobacter luticola</name>
    <dbReference type="NCBI Taxonomy" id="1979387"/>
    <lineage>
        <taxon>Bacteria</taxon>
        <taxon>Pseudomonadati</taxon>
        <taxon>Bacteroidota</taxon>
        <taxon>Cytophagia</taxon>
        <taxon>Cytophagales</taxon>
        <taxon>Spirosomataceae</taxon>
        <taxon>Dyadobacter</taxon>
    </lineage>
</organism>
<name>A0A5R9L5T5_9BACT</name>
<dbReference type="RefSeq" id="WP_138364981.1">
    <property type="nucleotide sequence ID" value="NZ_VCEJ01000002.1"/>
</dbReference>
<dbReference type="Proteomes" id="UP000306402">
    <property type="component" value="Unassembled WGS sequence"/>
</dbReference>
<accession>A0A5R9L5T5</accession>
<evidence type="ECO:0000256" key="1">
    <source>
        <dbReference type="SAM" id="MobiDB-lite"/>
    </source>
</evidence>
<dbReference type="EMBL" id="VCEJ01000002">
    <property type="protein sequence ID" value="TLV03771.1"/>
    <property type="molecule type" value="Genomic_DNA"/>
</dbReference>
<feature type="compositionally biased region" description="Basic and acidic residues" evidence="1">
    <location>
        <begin position="28"/>
        <end position="84"/>
    </location>
</feature>
<comment type="caution">
    <text evidence="3">The sequence shown here is derived from an EMBL/GenBank/DDBJ whole genome shotgun (WGS) entry which is preliminary data.</text>
</comment>
<evidence type="ECO:0000313" key="4">
    <source>
        <dbReference type="Proteomes" id="UP000306402"/>
    </source>
</evidence>
<dbReference type="OrthoDB" id="1264860at2"/>
<dbReference type="AlphaFoldDB" id="A0A5R9L5T5"/>
<keyword evidence="2" id="KW-0732">Signal</keyword>
<protein>
    <submittedName>
        <fullName evidence="3">Uncharacterized protein</fullName>
    </submittedName>
</protein>
<gene>
    <name evidence="3" type="ORF">FEN17_09310</name>
</gene>
<proteinExistence type="predicted"/>
<keyword evidence="4" id="KW-1185">Reference proteome</keyword>
<feature type="region of interest" description="Disordered" evidence="1">
    <location>
        <begin position="24"/>
        <end position="94"/>
    </location>
</feature>
<evidence type="ECO:0000256" key="2">
    <source>
        <dbReference type="SAM" id="SignalP"/>
    </source>
</evidence>
<reference evidence="3 4" key="1">
    <citation type="submission" date="2019-05" db="EMBL/GenBank/DDBJ databases">
        <authorList>
            <person name="Qu J.-H."/>
        </authorList>
    </citation>
    <scope>NUCLEOTIDE SEQUENCE [LARGE SCALE GENOMIC DNA]</scope>
    <source>
        <strain evidence="3 4">T17</strain>
    </source>
</reference>